<evidence type="ECO:0000313" key="2">
    <source>
        <dbReference type="Proteomes" id="UP001156905"/>
    </source>
</evidence>
<dbReference type="Gene3D" id="2.60.120.260">
    <property type="entry name" value="Galactose-binding domain-like"/>
    <property type="match status" value="1"/>
</dbReference>
<evidence type="ECO:0000313" key="1">
    <source>
        <dbReference type="EMBL" id="GLR90099.1"/>
    </source>
</evidence>
<keyword evidence="2" id="KW-1185">Reference proteome</keyword>
<dbReference type="Proteomes" id="UP001156905">
    <property type="component" value="Unassembled WGS sequence"/>
</dbReference>
<name>A0ABQ6B6Q5_9BRAD</name>
<accession>A0ABQ6B6Q5</accession>
<protein>
    <submittedName>
        <fullName evidence="1">Uncharacterized protein</fullName>
    </submittedName>
</protein>
<comment type="caution">
    <text evidence="1">The sequence shown here is derived from an EMBL/GenBank/DDBJ whole genome shotgun (WGS) entry which is preliminary data.</text>
</comment>
<dbReference type="RefSeq" id="WP_284272745.1">
    <property type="nucleotide sequence ID" value="NZ_BSOW01000031.1"/>
</dbReference>
<reference evidence="2" key="1">
    <citation type="journal article" date="2019" name="Int. J. Syst. Evol. Microbiol.">
        <title>The Global Catalogue of Microorganisms (GCM) 10K type strain sequencing project: providing services to taxonomists for standard genome sequencing and annotation.</title>
        <authorList>
            <consortium name="The Broad Institute Genomics Platform"/>
            <consortium name="The Broad Institute Genome Sequencing Center for Infectious Disease"/>
            <person name="Wu L."/>
            <person name="Ma J."/>
        </authorList>
    </citation>
    <scope>NUCLEOTIDE SEQUENCE [LARGE SCALE GENOMIC DNA]</scope>
    <source>
        <strain evidence="2">NBRC 102520</strain>
    </source>
</reference>
<gene>
    <name evidence="1" type="ORF">GCM10007857_68130</name>
</gene>
<dbReference type="EMBL" id="BSOW01000031">
    <property type="protein sequence ID" value="GLR90099.1"/>
    <property type="molecule type" value="Genomic_DNA"/>
</dbReference>
<sequence length="227" mass="25031">MPAGIIRLLVTVLSTGALVALINQVFLLPKTIAEARKINAETHQILKASDDLDEAVKARDPRLPNGWFAFGDSFIDYEMGVDDQTQYHGKASGYIKSRRPPRGFGSLTQVFKSDKYRGARLQVTAFVKTANVQGWAGLWMRVDGAEKTIVIDNMQDRPIRATTGWTKYAVVLDVARDSRNIAFGVLLDGTGQAWIADIEFKVVGKETPLTGASPAYPDEPTNLDFRT</sequence>
<organism evidence="1 2">
    <name type="scientific">Bradyrhizobium iriomotense</name>
    <dbReference type="NCBI Taxonomy" id="441950"/>
    <lineage>
        <taxon>Bacteria</taxon>
        <taxon>Pseudomonadati</taxon>
        <taxon>Pseudomonadota</taxon>
        <taxon>Alphaproteobacteria</taxon>
        <taxon>Hyphomicrobiales</taxon>
        <taxon>Nitrobacteraceae</taxon>
        <taxon>Bradyrhizobium</taxon>
    </lineage>
</organism>
<proteinExistence type="predicted"/>